<proteinExistence type="predicted"/>
<evidence type="ECO:0000313" key="2">
    <source>
        <dbReference type="Proteomes" id="UP001374803"/>
    </source>
</evidence>
<reference evidence="1" key="1">
    <citation type="submission" date="2021-12" db="EMBL/GenBank/DDBJ databases">
        <title>Discovery of the Pendulisporaceae a myxobacterial family with distinct sporulation behavior and unique specialized metabolism.</title>
        <authorList>
            <person name="Garcia R."/>
            <person name="Popoff A."/>
            <person name="Bader C.D."/>
            <person name="Loehr J."/>
            <person name="Walesch S."/>
            <person name="Walt C."/>
            <person name="Boldt J."/>
            <person name="Bunk B."/>
            <person name="Haeckl F.J.F.P.J."/>
            <person name="Gunesch A.P."/>
            <person name="Birkelbach J."/>
            <person name="Nuebel U."/>
            <person name="Pietschmann T."/>
            <person name="Bach T."/>
            <person name="Mueller R."/>
        </authorList>
    </citation>
    <scope>NUCLEOTIDE SEQUENCE</scope>
    <source>
        <strain evidence="1">MSr11367</strain>
    </source>
</reference>
<protein>
    <submittedName>
        <fullName evidence="1">DUF4056 domain-containing protein</fullName>
    </submittedName>
</protein>
<dbReference type="Proteomes" id="UP001374803">
    <property type="component" value="Chromosome"/>
</dbReference>
<keyword evidence="2" id="KW-1185">Reference proteome</keyword>
<sequence length="602" mass="64906">MPIHLGATHVPVVIAGVISTSGVGRHSYAVDGELTENNGFLYTRRGGFVDLGHTRDYADIAAYLATRLRPLLARGAGTIDLGPKGAERIVRVLRAVPAEDVARTSDLIAIRVTFHLSVWAELVQYYGLTKFRAAEEIYSSFTPDDLYSNLLGAHLGVAALESALPYDHAMDLALSTTFERLGAVSQAETRRTLDQLAGRWWSPKHAWPSYQIAIRRSYVMGPKVPPTLAPADVIATEGDPVVLTVPQTDDQGIPLPEYYALAIEPHAHELIRFPREEMGKPLGEPDLPRLTDEVRRAIEAGIPNPPPERLEAGIHGSVAHYVTGIRLLELSGLGGVQGSGEGNVRGMGGGGLELVRGDTRGGDFGVLKIDVMHAPERGLMAGFTFFQSDALWFCHDPETRELRPPLVSLLGPCAPGEWFGLGGAIGEAILDGGTGRAALRPIRLAGVLNPLGNGQSASYDAVRLLLHLGGALEHIWSEDREGRTIPRTGGSLSFLVRSPSRQVELRGATGYRLDPAKPRDGVFESDVRLSYNFVVGRSQVAGRPGELVPFGLGSVGLRGSYSYWARPQNAFPELAAPFVSVDQPGTWQLLLTATLGLQKLTF</sequence>
<evidence type="ECO:0000313" key="1">
    <source>
        <dbReference type="EMBL" id="WXB09063.1"/>
    </source>
</evidence>
<dbReference type="Pfam" id="PF13265">
    <property type="entry name" value="DUF4056"/>
    <property type="match status" value="1"/>
</dbReference>
<dbReference type="EMBL" id="CP089983">
    <property type="protein sequence ID" value="WXB09063.1"/>
    <property type="molecule type" value="Genomic_DNA"/>
</dbReference>
<organism evidence="1 2">
    <name type="scientific">Pendulispora rubella</name>
    <dbReference type="NCBI Taxonomy" id="2741070"/>
    <lineage>
        <taxon>Bacteria</taxon>
        <taxon>Pseudomonadati</taxon>
        <taxon>Myxococcota</taxon>
        <taxon>Myxococcia</taxon>
        <taxon>Myxococcales</taxon>
        <taxon>Sorangiineae</taxon>
        <taxon>Pendulisporaceae</taxon>
        <taxon>Pendulispora</taxon>
    </lineage>
</organism>
<gene>
    <name evidence="1" type="ORF">LVJ94_17740</name>
</gene>
<name>A0ABZ2LDP7_9BACT</name>
<accession>A0ABZ2LDP7</accession>
<dbReference type="InterPro" id="IPR025130">
    <property type="entry name" value="DUF4056"/>
</dbReference>